<proteinExistence type="inferred from homology"/>
<comment type="caution">
    <text evidence="5">The sequence shown here is derived from an EMBL/GenBank/DDBJ whole genome shotgun (WGS) entry which is preliminary data.</text>
</comment>
<dbReference type="Proteomes" id="UP000192596">
    <property type="component" value="Unassembled WGS sequence"/>
</dbReference>
<dbReference type="InterPro" id="IPR038090">
    <property type="entry name" value="Cdt1_C_WH_dom_sf"/>
</dbReference>
<feature type="domain" description="DNA replication factor Cdt1 C-terminal" evidence="4">
    <location>
        <begin position="365"/>
        <end position="458"/>
    </location>
</feature>
<feature type="region of interest" description="Disordered" evidence="3">
    <location>
        <begin position="98"/>
        <end position="123"/>
    </location>
</feature>
<dbReference type="OrthoDB" id="341730at2759"/>
<organism evidence="5 6">
    <name type="scientific">Cryoendolithus antarcticus</name>
    <dbReference type="NCBI Taxonomy" id="1507870"/>
    <lineage>
        <taxon>Eukaryota</taxon>
        <taxon>Fungi</taxon>
        <taxon>Dikarya</taxon>
        <taxon>Ascomycota</taxon>
        <taxon>Pezizomycotina</taxon>
        <taxon>Dothideomycetes</taxon>
        <taxon>Dothideomycetidae</taxon>
        <taxon>Cladosporiales</taxon>
        <taxon>Cladosporiaceae</taxon>
        <taxon>Cryoendolithus</taxon>
    </lineage>
</organism>
<evidence type="ECO:0000256" key="2">
    <source>
        <dbReference type="ARBA" id="ARBA00023306"/>
    </source>
</evidence>
<accession>A0A1V8T643</accession>
<dbReference type="AlphaFoldDB" id="A0A1V8T643"/>
<dbReference type="EMBL" id="NAJO01000015">
    <property type="protein sequence ID" value="OQO06873.1"/>
    <property type="molecule type" value="Genomic_DNA"/>
</dbReference>
<comment type="similarity">
    <text evidence="1">Belongs to the Cdt1 family.</text>
</comment>
<evidence type="ECO:0000313" key="5">
    <source>
        <dbReference type="EMBL" id="OQO06873.1"/>
    </source>
</evidence>
<protein>
    <recommendedName>
        <fullName evidence="4">DNA replication factor Cdt1 C-terminal domain-containing protein</fullName>
    </recommendedName>
</protein>
<evidence type="ECO:0000259" key="4">
    <source>
        <dbReference type="Pfam" id="PF16679"/>
    </source>
</evidence>
<feature type="region of interest" description="Disordered" evidence="3">
    <location>
        <begin position="46"/>
        <end position="82"/>
    </location>
</feature>
<dbReference type="InParanoid" id="A0A1V8T643"/>
<dbReference type="STRING" id="1507870.A0A1V8T643"/>
<keyword evidence="6" id="KW-1185">Reference proteome</keyword>
<dbReference type="Gene3D" id="1.10.10.1420">
    <property type="entry name" value="DNA replication factor Cdt1, C-terminal WH domain"/>
    <property type="match status" value="1"/>
</dbReference>
<feature type="region of interest" description="Disordered" evidence="3">
    <location>
        <begin position="136"/>
        <end position="159"/>
    </location>
</feature>
<evidence type="ECO:0000256" key="3">
    <source>
        <dbReference type="SAM" id="MobiDB-lite"/>
    </source>
</evidence>
<dbReference type="InterPro" id="IPR032054">
    <property type="entry name" value="Cdt1_C"/>
</dbReference>
<evidence type="ECO:0000313" key="6">
    <source>
        <dbReference type="Proteomes" id="UP000192596"/>
    </source>
</evidence>
<sequence>MAPSRKRKQTEVEDVSEQPQHDLETANDHIQSIEDAIVGKRRKVVHERAATPPPRPVAVKGRSKRKRALEPVSEEPEQPIVPAPKPQERVFAKFTKRATRPATPQSQRHHNALPMSPAQTPTKSAAQLFDKLNLRASSPAPMQMSKRQRPLDTPPATPESDRVLHFADLPEELQDFIRLYSAFLTAAGLQYAHNGGSSAPIPMKTILPAVTASWRKRSVTVIDVRKLLAQQGSKATFILEDRARAGLFLAKASSCDGTPHAGRLINETQLSAEFEAHVHKAWSIFCAATPEEICTGRAFIRQLSLADVQQHESSAKAGPLYAKGEQRLADLRSGQAAAKVSQATEKAVIMPADKTAAGVQNRGTSLLDRILAKQDHAASMPAGPTRDELERKSALHRVEDVARVLEMLTVGKSRASFDMQALVRDIQQSLRNPISREEVERCLTLMAAEVMPGFVKVLDGNVRGVVVTRQGKLGLADLKQRLAEAGA</sequence>
<dbReference type="Pfam" id="PF16679">
    <property type="entry name" value="CDT1_C"/>
    <property type="match status" value="1"/>
</dbReference>
<name>A0A1V8T643_9PEZI</name>
<gene>
    <name evidence="5" type="ORF">B0A48_07439</name>
</gene>
<feature type="region of interest" description="Disordered" evidence="3">
    <location>
        <begin position="1"/>
        <end position="28"/>
    </location>
</feature>
<evidence type="ECO:0000256" key="1">
    <source>
        <dbReference type="ARBA" id="ARBA00008356"/>
    </source>
</evidence>
<dbReference type="Pfam" id="PF26121">
    <property type="entry name" value="HTH_CDT1"/>
    <property type="match status" value="1"/>
</dbReference>
<keyword evidence="2" id="KW-0131">Cell cycle</keyword>
<reference evidence="6" key="1">
    <citation type="submission" date="2017-03" db="EMBL/GenBank/DDBJ databases">
        <title>Genomes of endolithic fungi from Antarctica.</title>
        <authorList>
            <person name="Coleine C."/>
            <person name="Masonjones S."/>
            <person name="Stajich J.E."/>
        </authorList>
    </citation>
    <scope>NUCLEOTIDE SEQUENCE [LARGE SCALE GENOMIC DNA]</scope>
    <source>
        <strain evidence="6">CCFEE 5527</strain>
    </source>
</reference>